<evidence type="ECO:0000313" key="3">
    <source>
        <dbReference type="Proteomes" id="UP000240527"/>
    </source>
</evidence>
<gene>
    <name evidence="2" type="ORF">B7G68_15150</name>
</gene>
<protein>
    <recommendedName>
        <fullName evidence="1">DUF7931 domain-containing protein</fullName>
    </recommendedName>
</protein>
<dbReference type="EMBL" id="CP027850">
    <property type="protein sequence ID" value="AVQ03068.1"/>
    <property type="molecule type" value="Genomic_DNA"/>
</dbReference>
<organism evidence="2 3">
    <name type="scientific">Caulobacter segnis</name>
    <dbReference type="NCBI Taxonomy" id="88688"/>
    <lineage>
        <taxon>Bacteria</taxon>
        <taxon>Pseudomonadati</taxon>
        <taxon>Pseudomonadota</taxon>
        <taxon>Alphaproteobacteria</taxon>
        <taxon>Caulobacterales</taxon>
        <taxon>Caulobacteraceae</taxon>
        <taxon>Caulobacter</taxon>
    </lineage>
</organism>
<name>A0ABM6TIP0_9CAUL</name>
<dbReference type="Proteomes" id="UP000240527">
    <property type="component" value="Chromosome"/>
</dbReference>
<keyword evidence="3" id="KW-1185">Reference proteome</keyword>
<dbReference type="RefSeq" id="WP_013080050.1">
    <property type="nucleotide sequence ID" value="NZ_CP027850.1"/>
</dbReference>
<dbReference type="Pfam" id="PF25559">
    <property type="entry name" value="DUF7931"/>
    <property type="match status" value="1"/>
</dbReference>
<dbReference type="InterPro" id="IPR057691">
    <property type="entry name" value="DUF7931"/>
</dbReference>
<accession>A0ABM6TIP0</accession>
<reference evidence="2 3" key="1">
    <citation type="journal article" date="2015" name="Biotechnol. Bioeng.">
        <title>Genome sequence and phenotypic characterization of Caulobacter segnis.</title>
        <authorList>
            <person name="Patel S."/>
            <person name="Fletcher B."/>
            <person name="Scott D.C."/>
            <person name="Ely B."/>
        </authorList>
    </citation>
    <scope>NUCLEOTIDE SEQUENCE [LARGE SCALE GENOMIC DNA]</scope>
    <source>
        <strain evidence="2 3">TK0059</strain>
    </source>
</reference>
<sequence length="197" mass="21841">MRAAKLKESGGFMALGNSEAARYRAEIAKVMSGESSDVVFNGTLEHACIVIEEAFEAARSHVRILTNRLDCNCYDRDTIVDSMRRFLDRPGMRLDVLVEDETSAATAMGRRFIEEAESAAGERFTILAVPQRIVEQYKYNFLLVDDVALRFEEDRRAPVAVVSGGNEALPVVKNLLRVFNAIQSASRPLAKRVAQAA</sequence>
<evidence type="ECO:0000313" key="2">
    <source>
        <dbReference type="EMBL" id="AVQ03068.1"/>
    </source>
</evidence>
<proteinExistence type="predicted"/>
<feature type="domain" description="DUF7931" evidence="1">
    <location>
        <begin position="55"/>
        <end position="154"/>
    </location>
</feature>
<evidence type="ECO:0000259" key="1">
    <source>
        <dbReference type="Pfam" id="PF25559"/>
    </source>
</evidence>